<reference evidence="2 3" key="1">
    <citation type="submission" date="2023-01" db="EMBL/GenBank/DDBJ databases">
        <title>Analysis of 21 Apiospora genomes using comparative genomics revels a genus with tremendous synthesis potential of carbohydrate active enzymes and secondary metabolites.</title>
        <authorList>
            <person name="Sorensen T."/>
        </authorList>
    </citation>
    <scope>NUCLEOTIDE SEQUENCE [LARGE SCALE GENOMIC DNA]</scope>
    <source>
        <strain evidence="2 3">CBS 83171</strain>
    </source>
</reference>
<comment type="caution">
    <text evidence="2">The sequence shown here is derived from an EMBL/GenBank/DDBJ whole genome shotgun (WGS) entry which is preliminary data.</text>
</comment>
<protein>
    <recommendedName>
        <fullName evidence="4">Ubiquitin-like protease family profile domain-containing protein</fullName>
    </recommendedName>
</protein>
<dbReference type="EMBL" id="JAQQWM010000004">
    <property type="protein sequence ID" value="KAK8068176.1"/>
    <property type="molecule type" value="Genomic_DNA"/>
</dbReference>
<dbReference type="SUPFAM" id="SSF54001">
    <property type="entry name" value="Cysteine proteinases"/>
    <property type="match status" value="1"/>
</dbReference>
<feature type="region of interest" description="Disordered" evidence="1">
    <location>
        <begin position="347"/>
        <end position="366"/>
    </location>
</feature>
<sequence length="480" mass="53698">MDAVGTPDFLPDFLPDDISKFEPGLPYTLRHARVFSDNTFDSRQQAPETMSKLPTESLELSNGMNLTLAKAEFMRMIQALNNLQHSHQGQLLASSIDVPTRHWLDFIPPEAEGKINYPSPDQMELNDLFRRGDGTAWVTIMDNLLADRAEAQRVFGGFFEHEYTIFNWNTGYHWGTSLIHMRADNRGIFNRVAQIAVMDPMHDTGTASFVHARLRGVLERLGCSFIRNAKIERTFWLPRQQDGYSCGLVTAYTNRLLMERIANLYLPSGPKQYDEKAMWFPAREYFNPYEFQAELMGLVAVALMRETGYHGRITVAIIDAVTNYAVDADDILALEVGSDPTAFSLTAAGKPRAQRQQTKSRTDEILKDLQNAIKRILRLEKRTKKRSRPDDSTNDAGSGNGSNEVLLPESPTKKQKVATPTPTPTPTTVAAATATEPEPEAKPKGPKVNTTTTSSGKRVLKKPVSRKAAAELLRKRKGIS</sequence>
<evidence type="ECO:0000313" key="2">
    <source>
        <dbReference type="EMBL" id="KAK8068176.1"/>
    </source>
</evidence>
<proteinExistence type="predicted"/>
<feature type="region of interest" description="Disordered" evidence="1">
    <location>
        <begin position="378"/>
        <end position="480"/>
    </location>
</feature>
<dbReference type="Gene3D" id="3.40.395.10">
    <property type="entry name" value="Adenoviral Proteinase, Chain A"/>
    <property type="match status" value="1"/>
</dbReference>
<evidence type="ECO:0000256" key="1">
    <source>
        <dbReference type="SAM" id="MobiDB-lite"/>
    </source>
</evidence>
<dbReference type="InterPro" id="IPR038765">
    <property type="entry name" value="Papain-like_cys_pep_sf"/>
</dbReference>
<evidence type="ECO:0008006" key="4">
    <source>
        <dbReference type="Google" id="ProtNLM"/>
    </source>
</evidence>
<organism evidence="2 3">
    <name type="scientific">Apiospora saccharicola</name>
    <dbReference type="NCBI Taxonomy" id="335842"/>
    <lineage>
        <taxon>Eukaryota</taxon>
        <taxon>Fungi</taxon>
        <taxon>Dikarya</taxon>
        <taxon>Ascomycota</taxon>
        <taxon>Pezizomycotina</taxon>
        <taxon>Sordariomycetes</taxon>
        <taxon>Xylariomycetidae</taxon>
        <taxon>Amphisphaeriales</taxon>
        <taxon>Apiosporaceae</taxon>
        <taxon>Apiospora</taxon>
    </lineage>
</organism>
<evidence type="ECO:0000313" key="3">
    <source>
        <dbReference type="Proteomes" id="UP001446871"/>
    </source>
</evidence>
<dbReference type="Proteomes" id="UP001446871">
    <property type="component" value="Unassembled WGS sequence"/>
</dbReference>
<feature type="compositionally biased region" description="Low complexity" evidence="1">
    <location>
        <begin position="426"/>
        <end position="436"/>
    </location>
</feature>
<gene>
    <name evidence="2" type="ORF">PG996_007288</name>
</gene>
<accession>A0ABR1VAE8</accession>
<feature type="compositionally biased region" description="Polar residues" evidence="1">
    <location>
        <begin position="394"/>
        <end position="403"/>
    </location>
</feature>
<keyword evidence="3" id="KW-1185">Reference proteome</keyword>
<name>A0ABR1VAE8_9PEZI</name>